<dbReference type="AlphaFoldDB" id="E1WZK9"/>
<feature type="compositionally biased region" description="Basic residues" evidence="1">
    <location>
        <begin position="63"/>
        <end position="86"/>
    </location>
</feature>
<evidence type="ECO:0000313" key="3">
    <source>
        <dbReference type="Proteomes" id="UP000008963"/>
    </source>
</evidence>
<protein>
    <submittedName>
        <fullName evidence="2">Exported protein</fullName>
    </submittedName>
</protein>
<evidence type="ECO:0000313" key="2">
    <source>
        <dbReference type="EMBL" id="CBW26195.1"/>
    </source>
</evidence>
<proteinExistence type="predicted"/>
<keyword evidence="3" id="KW-1185">Reference proteome</keyword>
<evidence type="ECO:0000256" key="1">
    <source>
        <dbReference type="SAM" id="MobiDB-lite"/>
    </source>
</evidence>
<sequence>MIFKKFIPLTTLLILTSCSSVTMKEGPKTYSKETVKSFEEIERENAIERYRKLRLEDLENAKSGRKKVRRISPKRYVTPKRTRPKPRPSIIPTNPDEQRIEVEQNLKFFCMEKRKDPRFSAASTCESFTENILSECESSYQWNDKKLTRCVKSKLR</sequence>
<dbReference type="RefSeq" id="WP_014243979.1">
    <property type="nucleotide sequence ID" value="NC_016620.1"/>
</dbReference>
<dbReference type="EMBL" id="FQ312005">
    <property type="protein sequence ID" value="CBW26195.1"/>
    <property type="molecule type" value="Genomic_DNA"/>
</dbReference>
<name>E1WZK9_HALMS</name>
<dbReference type="Proteomes" id="UP000008963">
    <property type="component" value="Chromosome"/>
</dbReference>
<dbReference type="HOGENOM" id="CLU_1684125_0_0_7"/>
<dbReference type="PATRIC" id="fig|862908.3.peg.1260"/>
<gene>
    <name evidence="2" type="ordered locus">BMS_1324</name>
</gene>
<dbReference type="OrthoDB" id="5298897at2"/>
<accession>E1WZK9</accession>
<reference evidence="3" key="1">
    <citation type="journal article" date="2013" name="ISME J.">
        <title>A small predatory core genome in the divergent marine Bacteriovorax marinus SJ and the terrestrial Bdellovibrio bacteriovorus.</title>
        <authorList>
            <person name="Crossman L.C."/>
            <person name="Chen H."/>
            <person name="Cerdeno-Tarraga A.M."/>
            <person name="Brooks K."/>
            <person name="Quail M.A."/>
            <person name="Pineiro S.A."/>
            <person name="Hobley L."/>
            <person name="Sockett R.E."/>
            <person name="Bentley S.D."/>
            <person name="Parkhill J."/>
            <person name="Williams H.N."/>
            <person name="Stine O.C."/>
        </authorList>
    </citation>
    <scope>NUCLEOTIDE SEQUENCE [LARGE SCALE GENOMIC DNA]</scope>
    <source>
        <strain evidence="3">ATCC BAA-682 / DSM 15412 / SJ</strain>
    </source>
</reference>
<dbReference type="KEGG" id="bmx:BMS_1324"/>
<dbReference type="PROSITE" id="PS51257">
    <property type="entry name" value="PROKAR_LIPOPROTEIN"/>
    <property type="match status" value="1"/>
</dbReference>
<organism evidence="2 3">
    <name type="scientific">Halobacteriovorax marinus (strain ATCC BAA-682 / DSM 15412 / SJ)</name>
    <name type="common">Bacteriovorax marinus</name>
    <dbReference type="NCBI Taxonomy" id="862908"/>
    <lineage>
        <taxon>Bacteria</taxon>
        <taxon>Pseudomonadati</taxon>
        <taxon>Bdellovibrionota</taxon>
        <taxon>Bacteriovoracia</taxon>
        <taxon>Bacteriovoracales</taxon>
        <taxon>Halobacteriovoraceae</taxon>
        <taxon>Halobacteriovorax</taxon>
    </lineage>
</organism>
<dbReference type="STRING" id="862908.BMS_1324"/>
<feature type="region of interest" description="Disordered" evidence="1">
    <location>
        <begin position="62"/>
        <end position="95"/>
    </location>
</feature>